<dbReference type="EMBL" id="LUCM01000247">
    <property type="protein sequence ID" value="KAA0200840.1"/>
    <property type="molecule type" value="Genomic_DNA"/>
</dbReference>
<keyword evidence="8" id="KW-1185">Reference proteome</keyword>
<sequence>TNSLLGPTESAGPSGGGRADRRRRADRAPEYSESGSKTTSPSGIRKSLRARVASAKNKSYLGNGNKSQALKVFDLRYANWCHKVKLQDVRFNVGDIVSVVDVDDGVYYAQLRALAVDAVGNSCCALTWLVPTSDTTTGTFEPDNYVIAMEEDILRDLNCCSLVCRCPSDYYKPIASPYDIQSFS</sequence>
<keyword evidence="2" id="KW-0479">Metal-binding</keyword>
<evidence type="ECO:0000313" key="8">
    <source>
        <dbReference type="Proteomes" id="UP000728185"/>
    </source>
</evidence>
<dbReference type="GO" id="GO:0006325">
    <property type="term" value="P:chromatin organization"/>
    <property type="evidence" value="ECO:0007669"/>
    <property type="project" value="TreeGrafter"/>
</dbReference>
<dbReference type="GO" id="GO:0008270">
    <property type="term" value="F:zinc ion binding"/>
    <property type="evidence" value="ECO:0007669"/>
    <property type="project" value="UniProtKB-KW"/>
</dbReference>
<keyword evidence="4" id="KW-0862">Zinc</keyword>
<dbReference type="AlphaFoldDB" id="A0A8E0VPR1"/>
<comment type="caution">
    <text evidence="7">The sequence shown here is derived from an EMBL/GenBank/DDBJ whole genome shotgun (WGS) entry which is preliminary data.</text>
</comment>
<gene>
    <name evidence="7" type="ORF">FBUS_03991</name>
</gene>
<evidence type="ECO:0000256" key="2">
    <source>
        <dbReference type="ARBA" id="ARBA00022723"/>
    </source>
</evidence>
<feature type="region of interest" description="Disordered" evidence="6">
    <location>
        <begin position="1"/>
        <end position="47"/>
    </location>
</feature>
<dbReference type="PANTHER" id="PTHR13340">
    <property type="entry name" value="GATA ZINC FINGER DOMAIN-CONTAINING"/>
    <property type="match status" value="1"/>
</dbReference>
<protein>
    <submittedName>
        <fullName evidence="7">GATA zinc finger domain-containing protein 1</fullName>
    </submittedName>
</protein>
<dbReference type="InterPro" id="IPR039050">
    <property type="entry name" value="GATAD1"/>
</dbReference>
<organism evidence="7 8">
    <name type="scientific">Fasciolopsis buskii</name>
    <dbReference type="NCBI Taxonomy" id="27845"/>
    <lineage>
        <taxon>Eukaryota</taxon>
        <taxon>Metazoa</taxon>
        <taxon>Spiralia</taxon>
        <taxon>Lophotrochozoa</taxon>
        <taxon>Platyhelminthes</taxon>
        <taxon>Trematoda</taxon>
        <taxon>Digenea</taxon>
        <taxon>Plagiorchiida</taxon>
        <taxon>Echinostomata</taxon>
        <taxon>Echinostomatoidea</taxon>
        <taxon>Fasciolidae</taxon>
        <taxon>Fasciolopsis</taxon>
    </lineage>
</organism>
<proteinExistence type="predicted"/>
<keyword evidence="5" id="KW-0539">Nucleus</keyword>
<dbReference type="OrthoDB" id="9994231at2759"/>
<evidence type="ECO:0000256" key="4">
    <source>
        <dbReference type="ARBA" id="ARBA00022833"/>
    </source>
</evidence>
<dbReference type="Proteomes" id="UP000728185">
    <property type="component" value="Unassembled WGS sequence"/>
</dbReference>
<feature type="non-terminal residue" evidence="7">
    <location>
        <position position="1"/>
    </location>
</feature>
<dbReference type="GO" id="GO:0005634">
    <property type="term" value="C:nucleus"/>
    <property type="evidence" value="ECO:0007669"/>
    <property type="project" value="UniProtKB-SubCell"/>
</dbReference>
<evidence type="ECO:0000313" key="7">
    <source>
        <dbReference type="EMBL" id="KAA0200840.1"/>
    </source>
</evidence>
<comment type="subcellular location">
    <subcellularLocation>
        <location evidence="1">Nucleus</location>
    </subcellularLocation>
</comment>
<reference evidence="7" key="1">
    <citation type="submission" date="2019-05" db="EMBL/GenBank/DDBJ databases">
        <title>Annotation for the trematode Fasciolopsis buski.</title>
        <authorList>
            <person name="Choi Y.-J."/>
        </authorList>
    </citation>
    <scope>NUCLEOTIDE SEQUENCE</scope>
    <source>
        <strain evidence="7">HT</strain>
        <tissue evidence="7">Whole worm</tissue>
    </source>
</reference>
<name>A0A8E0VPR1_9TREM</name>
<evidence type="ECO:0000256" key="5">
    <source>
        <dbReference type="ARBA" id="ARBA00023242"/>
    </source>
</evidence>
<evidence type="ECO:0000256" key="1">
    <source>
        <dbReference type="ARBA" id="ARBA00004123"/>
    </source>
</evidence>
<evidence type="ECO:0000256" key="6">
    <source>
        <dbReference type="SAM" id="MobiDB-lite"/>
    </source>
</evidence>
<accession>A0A8E0VPR1</accession>
<keyword evidence="3" id="KW-0863">Zinc-finger</keyword>
<evidence type="ECO:0000256" key="3">
    <source>
        <dbReference type="ARBA" id="ARBA00022771"/>
    </source>
</evidence>
<dbReference type="PANTHER" id="PTHR13340:SF2">
    <property type="entry name" value="GATA ZINC FINGER DOMAIN-CONTAINING PROTEIN 1"/>
    <property type="match status" value="1"/>
</dbReference>
<feature type="compositionally biased region" description="Polar residues" evidence="6">
    <location>
        <begin position="33"/>
        <end position="42"/>
    </location>
</feature>